<protein>
    <submittedName>
        <fullName evidence="1">Uncharacterized protein</fullName>
    </submittedName>
</protein>
<evidence type="ECO:0000313" key="2">
    <source>
        <dbReference type="Proteomes" id="UP000326437"/>
    </source>
</evidence>
<evidence type="ECO:0000313" key="1">
    <source>
        <dbReference type="EMBL" id="VVN69357.1"/>
    </source>
</evidence>
<name>A0A5E7A0D1_PSEFL</name>
<proteinExistence type="predicted"/>
<accession>A0A5E7A0D1</accession>
<dbReference type="Proteomes" id="UP000326437">
    <property type="component" value="Unassembled WGS sequence"/>
</dbReference>
<dbReference type="EMBL" id="CABVHO010000148">
    <property type="protein sequence ID" value="VVN69357.1"/>
    <property type="molecule type" value="Genomic_DNA"/>
</dbReference>
<reference evidence="1 2" key="1">
    <citation type="submission" date="2019-09" db="EMBL/GenBank/DDBJ databases">
        <authorList>
            <person name="Chandra G."/>
            <person name="Truman W A."/>
        </authorList>
    </citation>
    <scope>NUCLEOTIDE SEQUENCE [LARGE SCALE GENOMIC DNA]</scope>
    <source>
        <strain evidence="1">PS685</strain>
    </source>
</reference>
<dbReference type="AlphaFoldDB" id="A0A5E7A0D1"/>
<sequence length="287" mass="29364">MIEVEGVAAGLERSQGLADRGVVQGRQPQALDGAAVAAVLDQFAGNHLAFAVGVGGDDQFCGFTEQALDGLELAGGLGFDAHFPFFRNDRQVSQYPALVALIVGVGRGGFEQVTDAPGDGGIGAHPAAITAAAGTEHGGNIFGLGGFFTQKQPHRSTHSRIAEDAQHGQRQAREQVFLLLICTGFCRCCKTWGSWLACDADASVRQVNCGAAIASKPAPTKGVRVAKGAARALLPGGCGCHASAPGSLPDGRTPCPGTRAPVHRAQSAAPPCCGACTPPPGHWRPSV</sequence>
<gene>
    <name evidence="1" type="ORF">PS685_04939</name>
</gene>
<organism evidence="1 2">
    <name type="scientific">Pseudomonas fluorescens</name>
    <dbReference type="NCBI Taxonomy" id="294"/>
    <lineage>
        <taxon>Bacteria</taxon>
        <taxon>Pseudomonadati</taxon>
        <taxon>Pseudomonadota</taxon>
        <taxon>Gammaproteobacteria</taxon>
        <taxon>Pseudomonadales</taxon>
        <taxon>Pseudomonadaceae</taxon>
        <taxon>Pseudomonas</taxon>
    </lineage>
</organism>